<evidence type="ECO:0000313" key="2">
    <source>
        <dbReference type="EMBL" id="GAA4241504.1"/>
    </source>
</evidence>
<sequence>MNKLDFSIALREKGLGKNEMIKEMKKSGFNQSEINFYLKKSDEIYLNQLLNNKQSGQSTKSSQTFKSIILLISLGLLAAVFLGYASIGLIGLFVFWSLIKFGSFRR</sequence>
<keyword evidence="1" id="KW-0812">Transmembrane</keyword>
<reference evidence="3" key="1">
    <citation type="journal article" date="2019" name="Int. J. Syst. Evol. Microbiol.">
        <title>The Global Catalogue of Microorganisms (GCM) 10K type strain sequencing project: providing services to taxonomists for standard genome sequencing and annotation.</title>
        <authorList>
            <consortium name="The Broad Institute Genomics Platform"/>
            <consortium name="The Broad Institute Genome Sequencing Center for Infectious Disease"/>
            <person name="Wu L."/>
            <person name="Ma J."/>
        </authorList>
    </citation>
    <scope>NUCLEOTIDE SEQUENCE [LARGE SCALE GENOMIC DNA]</scope>
    <source>
        <strain evidence="3">JCM 17633</strain>
    </source>
</reference>
<keyword evidence="1" id="KW-0472">Membrane</keyword>
<keyword evidence="1" id="KW-1133">Transmembrane helix</keyword>
<dbReference type="Proteomes" id="UP001501682">
    <property type="component" value="Unassembled WGS sequence"/>
</dbReference>
<name>A0ABP8CNY9_9FLAO</name>
<gene>
    <name evidence="2" type="ORF">GCM10022292_08200</name>
</gene>
<dbReference type="EMBL" id="BAABCB010000006">
    <property type="protein sequence ID" value="GAA4241504.1"/>
    <property type="molecule type" value="Genomic_DNA"/>
</dbReference>
<evidence type="ECO:0000256" key="1">
    <source>
        <dbReference type="SAM" id="Phobius"/>
    </source>
</evidence>
<organism evidence="2 3">
    <name type="scientific">Winogradskyella damuponensis</name>
    <dbReference type="NCBI Taxonomy" id="943939"/>
    <lineage>
        <taxon>Bacteria</taxon>
        <taxon>Pseudomonadati</taxon>
        <taxon>Bacteroidota</taxon>
        <taxon>Flavobacteriia</taxon>
        <taxon>Flavobacteriales</taxon>
        <taxon>Flavobacteriaceae</taxon>
        <taxon>Winogradskyella</taxon>
    </lineage>
</organism>
<dbReference type="RefSeq" id="WP_344712801.1">
    <property type="nucleotide sequence ID" value="NZ_BAABCB010000006.1"/>
</dbReference>
<protein>
    <recommendedName>
        <fullName evidence="4">DUF4342 domain-containing protein</fullName>
    </recommendedName>
</protein>
<feature type="transmembrane region" description="Helical" evidence="1">
    <location>
        <begin position="68"/>
        <end position="99"/>
    </location>
</feature>
<evidence type="ECO:0000313" key="3">
    <source>
        <dbReference type="Proteomes" id="UP001501682"/>
    </source>
</evidence>
<proteinExistence type="predicted"/>
<evidence type="ECO:0008006" key="4">
    <source>
        <dbReference type="Google" id="ProtNLM"/>
    </source>
</evidence>
<comment type="caution">
    <text evidence="2">The sequence shown here is derived from an EMBL/GenBank/DDBJ whole genome shotgun (WGS) entry which is preliminary data.</text>
</comment>
<accession>A0ABP8CNY9</accession>
<keyword evidence="3" id="KW-1185">Reference proteome</keyword>